<dbReference type="InterPro" id="IPR051325">
    <property type="entry name" value="Nudix_hydrolase_domain"/>
</dbReference>
<dbReference type="Proteomes" id="UP001214666">
    <property type="component" value="Chromosome"/>
</dbReference>
<gene>
    <name evidence="4" type="ORF">PY771_11085</name>
</gene>
<protein>
    <submittedName>
        <fullName evidence="4">NUDIX domain-containing protein</fullName>
    </submittedName>
</protein>
<keyword evidence="2" id="KW-0378">Hydrolase</keyword>
<dbReference type="PROSITE" id="PS00893">
    <property type="entry name" value="NUDIX_BOX"/>
    <property type="match status" value="1"/>
</dbReference>
<dbReference type="PROSITE" id="PS51462">
    <property type="entry name" value="NUDIX"/>
    <property type="match status" value="1"/>
</dbReference>
<evidence type="ECO:0000256" key="2">
    <source>
        <dbReference type="ARBA" id="ARBA00022801"/>
    </source>
</evidence>
<evidence type="ECO:0000313" key="5">
    <source>
        <dbReference type="Proteomes" id="UP001214666"/>
    </source>
</evidence>
<dbReference type="Pfam" id="PF00293">
    <property type="entry name" value="NUDIX"/>
    <property type="match status" value="1"/>
</dbReference>
<dbReference type="InterPro" id="IPR015797">
    <property type="entry name" value="NUDIX_hydrolase-like_dom_sf"/>
</dbReference>
<comment type="cofactor">
    <cofactor evidence="1">
        <name>Mg(2+)</name>
        <dbReference type="ChEBI" id="CHEBI:18420"/>
    </cofactor>
</comment>
<sequence length="151" mass="17143">MIPIRCHTVSGVALSTVRGETRLLMMKRVKGGFWCHVAGTVEAGETGWQTIVREFREETGIVVHELYNGQYLEQFYEHATNTVCLVPVFVVYCPPTQAVTLNHEHTEYRWCNLAEAKALAGFPGQQALYDHLWHYFVENSPSALMRVAMTP</sequence>
<feature type="domain" description="Nudix hydrolase" evidence="3">
    <location>
        <begin position="4"/>
        <end position="132"/>
    </location>
</feature>
<dbReference type="InterPro" id="IPR000086">
    <property type="entry name" value="NUDIX_hydrolase_dom"/>
</dbReference>
<dbReference type="GO" id="GO:0004081">
    <property type="term" value="F:bis(5'-nucleosyl)-tetraphosphatase (asymmetrical) activity"/>
    <property type="evidence" value="ECO:0007669"/>
    <property type="project" value="TreeGrafter"/>
</dbReference>
<dbReference type="PANTHER" id="PTHR21340">
    <property type="entry name" value="DIADENOSINE 5,5-P1,P4-TETRAPHOSPHATE PYROPHOSPHOHYDROLASE MUTT"/>
    <property type="match status" value="1"/>
</dbReference>
<dbReference type="EMBL" id="CP118942">
    <property type="protein sequence ID" value="WEE28817.1"/>
    <property type="molecule type" value="Genomic_DNA"/>
</dbReference>
<dbReference type="RefSeq" id="WP_043161104.1">
    <property type="nucleotide sequence ID" value="NZ_CP038463.1"/>
</dbReference>
<dbReference type="SUPFAM" id="SSF55811">
    <property type="entry name" value="Nudix"/>
    <property type="match status" value="1"/>
</dbReference>
<evidence type="ECO:0000313" key="4">
    <source>
        <dbReference type="EMBL" id="WEE28817.1"/>
    </source>
</evidence>
<dbReference type="GO" id="GO:0006754">
    <property type="term" value="P:ATP biosynthetic process"/>
    <property type="evidence" value="ECO:0007669"/>
    <property type="project" value="TreeGrafter"/>
</dbReference>
<evidence type="ECO:0000259" key="3">
    <source>
        <dbReference type="PROSITE" id="PS51462"/>
    </source>
</evidence>
<accession>A0AAX3PBC4</accession>
<proteinExistence type="predicted"/>
<organism evidence="4 5">
    <name type="scientific">Aeromonas hydrophila</name>
    <dbReference type="NCBI Taxonomy" id="644"/>
    <lineage>
        <taxon>Bacteria</taxon>
        <taxon>Pseudomonadati</taxon>
        <taxon>Pseudomonadota</taxon>
        <taxon>Gammaproteobacteria</taxon>
        <taxon>Aeromonadales</taxon>
        <taxon>Aeromonadaceae</taxon>
        <taxon>Aeromonas</taxon>
    </lineage>
</organism>
<dbReference type="GO" id="GO:0006167">
    <property type="term" value="P:AMP biosynthetic process"/>
    <property type="evidence" value="ECO:0007669"/>
    <property type="project" value="TreeGrafter"/>
</dbReference>
<dbReference type="CDD" id="cd04664">
    <property type="entry name" value="NUDIX_DHNTPase_like"/>
    <property type="match status" value="1"/>
</dbReference>
<dbReference type="Gene3D" id="3.90.79.10">
    <property type="entry name" value="Nucleoside Triphosphate Pyrophosphohydrolase"/>
    <property type="match status" value="1"/>
</dbReference>
<name>A0AAX3PBC4_AERHY</name>
<dbReference type="InterPro" id="IPR020084">
    <property type="entry name" value="NUDIX_hydrolase_CS"/>
</dbReference>
<dbReference type="PANTHER" id="PTHR21340:SF0">
    <property type="entry name" value="BIS(5'-NUCLEOSYL)-TETRAPHOSPHATASE [ASYMMETRICAL]"/>
    <property type="match status" value="1"/>
</dbReference>
<evidence type="ECO:0000256" key="1">
    <source>
        <dbReference type="ARBA" id="ARBA00001946"/>
    </source>
</evidence>
<dbReference type="AlphaFoldDB" id="A0AAX3PBC4"/>
<reference evidence="4" key="1">
    <citation type="submission" date="2023-02" db="EMBL/GenBank/DDBJ databases">
        <title>The sequence of Aeromonas hydrophila K533.</title>
        <authorList>
            <person name="Luo X."/>
        </authorList>
    </citation>
    <scope>NUCLEOTIDE SEQUENCE</scope>
    <source>
        <strain evidence="4">K533</strain>
    </source>
</reference>